<evidence type="ECO:0000256" key="2">
    <source>
        <dbReference type="ARBA" id="ARBA00022801"/>
    </source>
</evidence>
<organism evidence="4 5">
    <name type="scientific">Fredinandcohnia salidurans</name>
    <dbReference type="NCBI Taxonomy" id="2595041"/>
    <lineage>
        <taxon>Bacteria</taxon>
        <taxon>Bacillati</taxon>
        <taxon>Bacillota</taxon>
        <taxon>Bacilli</taxon>
        <taxon>Bacillales</taxon>
        <taxon>Bacillaceae</taxon>
        <taxon>Fredinandcohnia</taxon>
    </lineage>
</organism>
<comment type="similarity">
    <text evidence="1">Belongs to the 'GDSL' lipolytic enzyme family.</text>
</comment>
<evidence type="ECO:0000313" key="5">
    <source>
        <dbReference type="Proteomes" id="UP001597227"/>
    </source>
</evidence>
<comment type="caution">
    <text evidence="4">The sequence shown here is derived from an EMBL/GenBank/DDBJ whole genome shotgun (WGS) entry which is preliminary data.</text>
</comment>
<keyword evidence="2" id="KW-0378">Hydrolase</keyword>
<dbReference type="SUPFAM" id="SSF52266">
    <property type="entry name" value="SGNH hydrolase"/>
    <property type="match status" value="1"/>
</dbReference>
<accession>A0ABW4MP58</accession>
<dbReference type="InterPro" id="IPR036514">
    <property type="entry name" value="SGNH_hydro_sf"/>
</dbReference>
<keyword evidence="5" id="KW-1185">Reference proteome</keyword>
<dbReference type="InterPro" id="IPR037459">
    <property type="entry name" value="RhgT-like"/>
</dbReference>
<dbReference type="InterPro" id="IPR013830">
    <property type="entry name" value="SGNH_hydro"/>
</dbReference>
<gene>
    <name evidence="4" type="ORF">ACFSFW_14090</name>
</gene>
<dbReference type="PANTHER" id="PTHR43695:SF1">
    <property type="entry name" value="RHAMNOGALACTURONAN ACETYLESTERASE"/>
    <property type="match status" value="1"/>
</dbReference>
<evidence type="ECO:0000313" key="4">
    <source>
        <dbReference type="EMBL" id="MFD1779792.1"/>
    </source>
</evidence>
<dbReference type="Gene3D" id="3.40.50.1110">
    <property type="entry name" value="SGNH hydrolase"/>
    <property type="match status" value="1"/>
</dbReference>
<dbReference type="Pfam" id="PF13472">
    <property type="entry name" value="Lipase_GDSL_2"/>
    <property type="match status" value="1"/>
</dbReference>
<proteinExistence type="inferred from homology"/>
<dbReference type="CDD" id="cd01821">
    <property type="entry name" value="Rhamnogalacturan_acetylesterase_like"/>
    <property type="match status" value="1"/>
</dbReference>
<dbReference type="PANTHER" id="PTHR43695">
    <property type="entry name" value="PUTATIVE (AFU_ORTHOLOGUE AFUA_2G17250)-RELATED"/>
    <property type="match status" value="1"/>
</dbReference>
<sequence>MKENQVLANRQNEGVSMKNVHIYIAGDSTVSDCPPNEEPRAGWGQVINQFFYENVIIHNFAIGGRSSKSFIDEKRLDAILNEIQPNDYLFIQFGHNDQKQDHRRTEPYSTYQDYLNQYIEGARAKKAIPILVTSMHRRTFDENGKIINSLGEYPEAMIALAKEKHVSLIDLWNDSKNLYESIGPEECKNLFIWFEPGEHRNYPDGISDDTHFREDGANKIAEIIAKEIKKTIPDLAILLMD</sequence>
<name>A0ABW4MP58_9BACI</name>
<dbReference type="Proteomes" id="UP001597227">
    <property type="component" value="Unassembled WGS sequence"/>
</dbReference>
<dbReference type="EMBL" id="JBHUEK010000022">
    <property type="protein sequence ID" value="MFD1779792.1"/>
    <property type="molecule type" value="Genomic_DNA"/>
</dbReference>
<reference evidence="5" key="1">
    <citation type="journal article" date="2019" name="Int. J. Syst. Evol. Microbiol.">
        <title>The Global Catalogue of Microorganisms (GCM) 10K type strain sequencing project: providing services to taxonomists for standard genome sequencing and annotation.</title>
        <authorList>
            <consortium name="The Broad Institute Genomics Platform"/>
            <consortium name="The Broad Institute Genome Sequencing Center for Infectious Disease"/>
            <person name="Wu L."/>
            <person name="Ma J."/>
        </authorList>
    </citation>
    <scope>NUCLEOTIDE SEQUENCE [LARGE SCALE GENOMIC DNA]</scope>
    <source>
        <strain evidence="5">CCUG 15531</strain>
    </source>
</reference>
<feature type="domain" description="SGNH hydrolase-type esterase" evidence="3">
    <location>
        <begin position="26"/>
        <end position="216"/>
    </location>
</feature>
<evidence type="ECO:0000256" key="1">
    <source>
        <dbReference type="ARBA" id="ARBA00008668"/>
    </source>
</evidence>
<evidence type="ECO:0000259" key="3">
    <source>
        <dbReference type="Pfam" id="PF13472"/>
    </source>
</evidence>
<dbReference type="RefSeq" id="WP_388039171.1">
    <property type="nucleotide sequence ID" value="NZ_JBHUEK010000022.1"/>
</dbReference>
<protein>
    <submittedName>
        <fullName evidence="4">Rhamnogalacturonan acetylesterase</fullName>
    </submittedName>
</protein>